<dbReference type="GO" id="GO:0003677">
    <property type="term" value="F:DNA binding"/>
    <property type="evidence" value="ECO:0007669"/>
    <property type="project" value="InterPro"/>
</dbReference>
<evidence type="ECO:0000313" key="2">
    <source>
        <dbReference type="Proteomes" id="UP000283077"/>
    </source>
</evidence>
<accession>A0A437R027</accession>
<proteinExistence type="predicted"/>
<dbReference type="PANTHER" id="PTHR33988:SF3">
    <property type="entry name" value="ENDORIBONUCLEASE TOXIN CHPB-RELATED"/>
    <property type="match status" value="1"/>
</dbReference>
<dbReference type="Pfam" id="PF02452">
    <property type="entry name" value="PemK_toxin"/>
    <property type="match status" value="1"/>
</dbReference>
<dbReference type="GO" id="GO:0006402">
    <property type="term" value="P:mRNA catabolic process"/>
    <property type="evidence" value="ECO:0007669"/>
    <property type="project" value="TreeGrafter"/>
</dbReference>
<keyword evidence="2" id="KW-1185">Reference proteome</keyword>
<dbReference type="SUPFAM" id="SSF50118">
    <property type="entry name" value="Cell growth inhibitor/plasmid maintenance toxic component"/>
    <property type="match status" value="1"/>
</dbReference>
<organism evidence="1 2">
    <name type="scientific">Rheinheimera riviphila</name>
    <dbReference type="NCBI Taxonomy" id="1834037"/>
    <lineage>
        <taxon>Bacteria</taxon>
        <taxon>Pseudomonadati</taxon>
        <taxon>Pseudomonadota</taxon>
        <taxon>Gammaproteobacteria</taxon>
        <taxon>Chromatiales</taxon>
        <taxon>Chromatiaceae</taxon>
        <taxon>Rheinheimera</taxon>
    </lineage>
</organism>
<dbReference type="PANTHER" id="PTHR33988">
    <property type="entry name" value="ENDORIBONUCLEASE MAZF-RELATED"/>
    <property type="match status" value="1"/>
</dbReference>
<dbReference type="AlphaFoldDB" id="A0A437R027"/>
<reference evidence="1 2" key="1">
    <citation type="submission" date="2019-01" db="EMBL/GenBank/DDBJ databases">
        <authorList>
            <person name="Chen W.-M."/>
        </authorList>
    </citation>
    <scope>NUCLEOTIDE SEQUENCE [LARGE SCALE GENOMIC DNA]</scope>
    <source>
        <strain evidence="1 2">KYPC3</strain>
    </source>
</reference>
<gene>
    <name evidence="1" type="ORF">EOE67_07755</name>
</gene>
<dbReference type="RefSeq" id="WP_127698464.1">
    <property type="nucleotide sequence ID" value="NZ_SACS01000006.1"/>
</dbReference>
<sequence>MPATFIPARSDIIWLDFEPTKGKEIGKYRPALVLSSHAYNQQTGLLICSPISTSIRGIRTEVPVTNLAEPSVVAASLIQTLSWKDRKAQFIAKADAGVLDEVLLRLLPLIGADTLIEKLLNDNKPAS</sequence>
<protein>
    <submittedName>
        <fullName evidence="1">MazF family transcriptional regulator</fullName>
    </submittedName>
</protein>
<dbReference type="InterPro" id="IPR011067">
    <property type="entry name" value="Plasmid_toxin/cell-grow_inhib"/>
</dbReference>
<comment type="caution">
    <text evidence="1">The sequence shown here is derived from an EMBL/GenBank/DDBJ whole genome shotgun (WGS) entry which is preliminary data.</text>
</comment>
<dbReference type="Proteomes" id="UP000283077">
    <property type="component" value="Unassembled WGS sequence"/>
</dbReference>
<dbReference type="Gene3D" id="2.30.30.110">
    <property type="match status" value="1"/>
</dbReference>
<dbReference type="InterPro" id="IPR003477">
    <property type="entry name" value="PemK-like"/>
</dbReference>
<dbReference type="GO" id="GO:0004521">
    <property type="term" value="F:RNA endonuclease activity"/>
    <property type="evidence" value="ECO:0007669"/>
    <property type="project" value="TreeGrafter"/>
</dbReference>
<dbReference type="GO" id="GO:0016075">
    <property type="term" value="P:rRNA catabolic process"/>
    <property type="evidence" value="ECO:0007669"/>
    <property type="project" value="TreeGrafter"/>
</dbReference>
<name>A0A437R027_9GAMM</name>
<dbReference type="EMBL" id="SACS01000006">
    <property type="protein sequence ID" value="RVU40135.1"/>
    <property type="molecule type" value="Genomic_DNA"/>
</dbReference>
<dbReference type="OrthoDB" id="9808744at2"/>
<evidence type="ECO:0000313" key="1">
    <source>
        <dbReference type="EMBL" id="RVU40135.1"/>
    </source>
</evidence>